<protein>
    <submittedName>
        <fullName evidence="3">Chaperonin Cpn60/TCP-1 family</fullName>
    </submittedName>
</protein>
<dbReference type="Proteomes" id="UP000814176">
    <property type="component" value="Unassembled WGS sequence"/>
</dbReference>
<dbReference type="SUPFAM" id="SSF48592">
    <property type="entry name" value="GroEL equatorial domain-like"/>
    <property type="match status" value="1"/>
</dbReference>
<evidence type="ECO:0000313" key="3">
    <source>
        <dbReference type="EMBL" id="KAH9833213.1"/>
    </source>
</evidence>
<sequence length="272" mass="28461">MHEHSMASRFGDNRKSVLGDLTILTGGQVVTNELDMKLEQLTPDMLGSFGSITITKEDTIVLNGEGSKDAIQQRCEQIRSLIVEPTTSEYDRTKLQKHLAKLSGGVAVIKVGGSSEVEEGILPGGGVALLKASLALTSKAPGSQATASPDVKPIPTANFDQDLGVSIIKRALSHPARTILKNAGEESSVLVGTMIQQYGAEDKFAWGYDASKGEWVDMIKGGIVDPLKVVRTALVDAAGVASLLTTSEACVVEAPEEKAPAAPGDGMGGMGF</sequence>
<dbReference type="InterPro" id="IPR027413">
    <property type="entry name" value="GROEL-like_equatorial_sf"/>
</dbReference>
<dbReference type="Pfam" id="PF00118">
    <property type="entry name" value="Cpn60_TCP1"/>
    <property type="match status" value="1"/>
</dbReference>
<dbReference type="Gene3D" id="1.10.560.10">
    <property type="entry name" value="GroEL-like equatorial domain"/>
    <property type="match status" value="1"/>
</dbReference>
<keyword evidence="2" id="KW-0143">Chaperone</keyword>
<comment type="similarity">
    <text evidence="1">Belongs to the chaperonin (HSP60) family.</text>
</comment>
<dbReference type="InterPro" id="IPR001844">
    <property type="entry name" value="Cpn60/GroEL"/>
</dbReference>
<gene>
    <name evidence="3" type="ORF">C8Q71DRAFT_823825</name>
</gene>
<dbReference type="InterPro" id="IPR027409">
    <property type="entry name" value="GroEL-like_apical_dom_sf"/>
</dbReference>
<evidence type="ECO:0000313" key="4">
    <source>
        <dbReference type="Proteomes" id="UP000814176"/>
    </source>
</evidence>
<reference evidence="3 4" key="1">
    <citation type="journal article" date="2021" name="Environ. Microbiol.">
        <title>Gene family expansions and transcriptome signatures uncover fungal adaptations to wood decay.</title>
        <authorList>
            <person name="Hage H."/>
            <person name="Miyauchi S."/>
            <person name="Viragh M."/>
            <person name="Drula E."/>
            <person name="Min B."/>
            <person name="Chaduli D."/>
            <person name="Navarro D."/>
            <person name="Favel A."/>
            <person name="Norest M."/>
            <person name="Lesage-Meessen L."/>
            <person name="Balint B."/>
            <person name="Merenyi Z."/>
            <person name="de Eugenio L."/>
            <person name="Morin E."/>
            <person name="Martinez A.T."/>
            <person name="Baldrian P."/>
            <person name="Stursova M."/>
            <person name="Martinez M.J."/>
            <person name="Novotny C."/>
            <person name="Magnuson J.K."/>
            <person name="Spatafora J.W."/>
            <person name="Maurice S."/>
            <person name="Pangilinan J."/>
            <person name="Andreopoulos W."/>
            <person name="LaButti K."/>
            <person name="Hundley H."/>
            <person name="Na H."/>
            <person name="Kuo A."/>
            <person name="Barry K."/>
            <person name="Lipzen A."/>
            <person name="Henrissat B."/>
            <person name="Riley R."/>
            <person name="Ahrendt S."/>
            <person name="Nagy L.G."/>
            <person name="Grigoriev I.V."/>
            <person name="Martin F."/>
            <person name="Rosso M.N."/>
        </authorList>
    </citation>
    <scope>NUCLEOTIDE SEQUENCE [LARGE SCALE GENOMIC DNA]</scope>
    <source>
        <strain evidence="3 4">CIRM-BRFM 1785</strain>
    </source>
</reference>
<dbReference type="GeneID" id="72006981"/>
<proteinExistence type="inferred from homology"/>
<dbReference type="Gene3D" id="3.50.7.10">
    <property type="entry name" value="GroEL"/>
    <property type="match status" value="1"/>
</dbReference>
<accession>A0ABQ8K7P6</accession>
<comment type="caution">
    <text evidence="3">The sequence shown here is derived from an EMBL/GenBank/DDBJ whole genome shotgun (WGS) entry which is preliminary data.</text>
</comment>
<evidence type="ECO:0000256" key="1">
    <source>
        <dbReference type="ARBA" id="ARBA00006607"/>
    </source>
</evidence>
<keyword evidence="4" id="KW-1185">Reference proteome</keyword>
<dbReference type="InterPro" id="IPR027410">
    <property type="entry name" value="TCP-1-like_intermed_sf"/>
</dbReference>
<name>A0ABQ8K7P6_9APHY</name>
<dbReference type="PANTHER" id="PTHR45633">
    <property type="entry name" value="60 KDA HEAT SHOCK PROTEIN, MITOCHONDRIAL"/>
    <property type="match status" value="1"/>
</dbReference>
<dbReference type="SUPFAM" id="SSF52029">
    <property type="entry name" value="GroEL apical domain-like"/>
    <property type="match status" value="1"/>
</dbReference>
<dbReference type="RefSeq" id="XP_047775979.1">
    <property type="nucleotide sequence ID" value="XM_047926249.1"/>
</dbReference>
<organism evidence="3 4">
    <name type="scientific">Rhodofomes roseus</name>
    <dbReference type="NCBI Taxonomy" id="34475"/>
    <lineage>
        <taxon>Eukaryota</taxon>
        <taxon>Fungi</taxon>
        <taxon>Dikarya</taxon>
        <taxon>Basidiomycota</taxon>
        <taxon>Agaricomycotina</taxon>
        <taxon>Agaricomycetes</taxon>
        <taxon>Polyporales</taxon>
        <taxon>Rhodofomes</taxon>
    </lineage>
</organism>
<evidence type="ECO:0000256" key="2">
    <source>
        <dbReference type="ARBA" id="ARBA00023186"/>
    </source>
</evidence>
<dbReference type="EMBL" id="JADCUA010000019">
    <property type="protein sequence ID" value="KAH9833213.1"/>
    <property type="molecule type" value="Genomic_DNA"/>
</dbReference>
<dbReference type="Gene3D" id="3.30.260.10">
    <property type="entry name" value="TCP-1-like chaperonin intermediate domain"/>
    <property type="match status" value="1"/>
</dbReference>
<dbReference type="InterPro" id="IPR002423">
    <property type="entry name" value="Cpn60/GroEL/TCP-1"/>
</dbReference>